<dbReference type="Proteomes" id="UP000269883">
    <property type="component" value="Plasmid pDFE"/>
</dbReference>
<evidence type="ECO:0000313" key="2">
    <source>
        <dbReference type="Proteomes" id="UP000269883"/>
    </source>
</evidence>
<sequence length="75" mass="7683">MIDTHQYPKAAGAGAKTAISAVNSLGILNTNGFFQRHAGRPALLVSLMALCGECQDCADDGTSAANDQAATKDTD</sequence>
<accession>A0A2Z6B3Q8</accession>
<evidence type="ECO:0000313" key="1">
    <source>
        <dbReference type="EMBL" id="BBD10103.1"/>
    </source>
</evidence>
<keyword evidence="1" id="KW-0614">Plasmid</keyword>
<dbReference type="KEGG" id="dfl:DFE_A0002"/>
<protein>
    <submittedName>
        <fullName evidence="1">Uncharacterized protein</fullName>
    </submittedName>
</protein>
<reference evidence="1 2" key="1">
    <citation type="journal article" date="2018" name="Sci. Adv.">
        <title>Multi-heme cytochromes provide a pathway for survival in energy-limited environments.</title>
        <authorList>
            <person name="Deng X."/>
            <person name="Dohmae N."/>
            <person name="Nealson K.H."/>
            <person name="Hashimoto K."/>
            <person name="Okamoto A."/>
        </authorList>
    </citation>
    <scope>NUCLEOTIDE SEQUENCE [LARGE SCALE GENOMIC DNA]</scope>
    <source>
        <strain evidence="1 2">IS5</strain>
        <plasmid evidence="2">pdfe dna</plasmid>
    </source>
</reference>
<dbReference type="EMBL" id="AP017379">
    <property type="protein sequence ID" value="BBD10103.1"/>
    <property type="molecule type" value="Genomic_DNA"/>
</dbReference>
<proteinExistence type="predicted"/>
<name>A0A2Z6B3Q8_9BACT</name>
<gene>
    <name evidence="1" type="ORF">DFE_A0002</name>
</gene>
<organism evidence="1 2">
    <name type="scientific">Desulfovibrio ferrophilus</name>
    <dbReference type="NCBI Taxonomy" id="241368"/>
    <lineage>
        <taxon>Bacteria</taxon>
        <taxon>Pseudomonadati</taxon>
        <taxon>Thermodesulfobacteriota</taxon>
        <taxon>Desulfovibrionia</taxon>
        <taxon>Desulfovibrionales</taxon>
        <taxon>Desulfovibrionaceae</taxon>
        <taxon>Desulfovibrio</taxon>
    </lineage>
</organism>
<geneLocation type="plasmid" evidence="2">
    <name>pdfe dna</name>
</geneLocation>
<dbReference type="AlphaFoldDB" id="A0A2Z6B3Q8"/>
<keyword evidence="2" id="KW-1185">Reference proteome</keyword>